<evidence type="ECO:0000313" key="2">
    <source>
        <dbReference type="Proteomes" id="UP000597762"/>
    </source>
</evidence>
<dbReference type="GO" id="GO:0005829">
    <property type="term" value="C:cytosol"/>
    <property type="evidence" value="ECO:0007669"/>
    <property type="project" value="TreeGrafter"/>
</dbReference>
<dbReference type="Gene3D" id="3.40.50.150">
    <property type="entry name" value="Vaccinia Virus protein VP39"/>
    <property type="match status" value="1"/>
</dbReference>
<evidence type="ECO:0000313" key="1">
    <source>
        <dbReference type="EMBL" id="CAE1317381.1"/>
    </source>
</evidence>
<keyword evidence="1" id="KW-0489">Methyltransferase</keyword>
<dbReference type="PANTHER" id="PTHR14614">
    <property type="entry name" value="HEPATOCELLULAR CARCINOMA-ASSOCIATED ANTIGEN"/>
    <property type="match status" value="1"/>
</dbReference>
<comment type="caution">
    <text evidence="1">The sequence shown here is derived from an EMBL/GenBank/DDBJ whole genome shotgun (WGS) entry which is preliminary data.</text>
</comment>
<dbReference type="GO" id="GO:0032991">
    <property type="term" value="C:protein-containing complex"/>
    <property type="evidence" value="ECO:0007669"/>
    <property type="project" value="TreeGrafter"/>
</dbReference>
<dbReference type="Proteomes" id="UP000597762">
    <property type="component" value="Unassembled WGS sequence"/>
</dbReference>
<dbReference type="CDD" id="cd02440">
    <property type="entry name" value="AdoMet_MTases"/>
    <property type="match status" value="1"/>
</dbReference>
<dbReference type="GO" id="GO:0032259">
    <property type="term" value="P:methylation"/>
    <property type="evidence" value="ECO:0007669"/>
    <property type="project" value="UniProtKB-KW"/>
</dbReference>
<dbReference type="InterPro" id="IPR029063">
    <property type="entry name" value="SAM-dependent_MTases_sf"/>
</dbReference>
<dbReference type="Pfam" id="PF10294">
    <property type="entry name" value="Methyltransf_16"/>
    <property type="match status" value="1"/>
</dbReference>
<name>A0A812E7P3_ACAPH</name>
<keyword evidence="1" id="KW-0808">Transferase</keyword>
<dbReference type="OrthoDB" id="413520at2759"/>
<dbReference type="PANTHER" id="PTHR14614:SF109">
    <property type="entry name" value="RIBOSOMAL LYSINE N-METHYLTRANSFERASE 5"/>
    <property type="match status" value="1"/>
</dbReference>
<reference evidence="1" key="1">
    <citation type="submission" date="2021-01" db="EMBL/GenBank/DDBJ databases">
        <authorList>
            <person name="Li R."/>
            <person name="Bekaert M."/>
        </authorList>
    </citation>
    <scope>NUCLEOTIDE SEQUENCE</scope>
    <source>
        <strain evidence="1">Farmed</strain>
    </source>
</reference>
<dbReference type="SUPFAM" id="SSF53335">
    <property type="entry name" value="S-adenosyl-L-methionine-dependent methyltransferases"/>
    <property type="match status" value="1"/>
</dbReference>
<accession>A0A812E7P3</accession>
<keyword evidence="2" id="KW-1185">Reference proteome</keyword>
<protein>
    <submittedName>
        <fullName evidence="1">METTL21A</fullName>
        <ecNumber evidence="1">2.1.1.-</ecNumber>
    </submittedName>
</protein>
<dbReference type="EMBL" id="CAHIKZ030004929">
    <property type="protein sequence ID" value="CAE1317381.1"/>
    <property type="molecule type" value="Genomic_DNA"/>
</dbReference>
<dbReference type="InterPro" id="IPR019410">
    <property type="entry name" value="Methyltransf_16"/>
</dbReference>
<dbReference type="AlphaFoldDB" id="A0A812E7P3"/>
<gene>
    <name evidence="1" type="ORF">SPHA_67934</name>
</gene>
<sequence length="261" mass="29612">MRDSPFEENGKIQTDDNTNIVATTSSSITPCDAGSSETTCSMACNALVPYQPELNTPLKRFKVPTRTFEFAGRQLTIQQKWDDHGVAAVVWDSAVVLCEFLEREKHLVKNKNIIELGSGTGLVGLVAAYLGGNVTVTERESVLDNLHSIVKENIQDDKTTEINVLKLDWRDDLTNSFSPEYDLILGADIIYIEETFPDLQRTLLYLSNQPNCMILLSCKIRYEKDSKFLEKMGNDFTVKRLVYEPERDISIYKIKRKCIDQ</sequence>
<dbReference type="GO" id="GO:0008168">
    <property type="term" value="F:methyltransferase activity"/>
    <property type="evidence" value="ECO:0007669"/>
    <property type="project" value="UniProtKB-KW"/>
</dbReference>
<organism evidence="1 2">
    <name type="scientific">Acanthosepion pharaonis</name>
    <name type="common">Pharaoh cuttlefish</name>
    <name type="synonym">Sepia pharaonis</name>
    <dbReference type="NCBI Taxonomy" id="158019"/>
    <lineage>
        <taxon>Eukaryota</taxon>
        <taxon>Metazoa</taxon>
        <taxon>Spiralia</taxon>
        <taxon>Lophotrochozoa</taxon>
        <taxon>Mollusca</taxon>
        <taxon>Cephalopoda</taxon>
        <taxon>Coleoidea</taxon>
        <taxon>Decapodiformes</taxon>
        <taxon>Sepiida</taxon>
        <taxon>Sepiina</taxon>
        <taxon>Sepiidae</taxon>
        <taxon>Acanthosepion</taxon>
    </lineage>
</organism>
<dbReference type="EC" id="2.1.1.-" evidence="1"/>
<proteinExistence type="predicted"/>